<protein>
    <submittedName>
        <fullName evidence="5">DNA-binding protein</fullName>
    </submittedName>
</protein>
<keyword evidence="6" id="KW-1185">Reference proteome</keyword>
<dbReference type="PROSITE" id="PS50943">
    <property type="entry name" value="HTH_CROC1"/>
    <property type="match status" value="1"/>
</dbReference>
<dbReference type="KEGG" id="bpt:Bpet0200"/>
<organism evidence="5 6">
    <name type="scientific">Bordetella petrii (strain ATCC BAA-461 / DSM 12804 / CCUG 43448 / CIP 107267 / Se-1111R)</name>
    <dbReference type="NCBI Taxonomy" id="340100"/>
    <lineage>
        <taxon>Bacteria</taxon>
        <taxon>Pseudomonadati</taxon>
        <taxon>Pseudomonadota</taxon>
        <taxon>Betaproteobacteria</taxon>
        <taxon>Burkholderiales</taxon>
        <taxon>Alcaligenaceae</taxon>
        <taxon>Bordetella</taxon>
    </lineage>
</organism>
<evidence type="ECO:0000313" key="5">
    <source>
        <dbReference type="EMBL" id="CAP40531.1"/>
    </source>
</evidence>
<dbReference type="SUPFAM" id="SSF47413">
    <property type="entry name" value="lambda repressor-like DNA-binding domains"/>
    <property type="match status" value="1"/>
</dbReference>
<dbReference type="InterPro" id="IPR010982">
    <property type="entry name" value="Lambda_DNA-bd_dom_sf"/>
</dbReference>
<reference evidence="5 6" key="1">
    <citation type="journal article" date="2008" name="BMC Genomics">
        <title>The missing link: Bordetella petrii is endowed with both the metabolic versatility of environmental bacteria and virulence traits of pathogenic Bordetellae.</title>
        <authorList>
            <person name="Gross R."/>
            <person name="Guzman C.A."/>
            <person name="Sebaihia M."/>
            <person name="Martins Dos Santos V.A."/>
            <person name="Pieper D.H."/>
            <person name="Koebnik R."/>
            <person name="Lechner M."/>
            <person name="Bartels D."/>
            <person name="Buhrmester J."/>
            <person name="Choudhuri J.V."/>
            <person name="Ebensen T."/>
            <person name="Gaigalat L."/>
            <person name="Herrmann S."/>
            <person name="Khachane A.N."/>
            <person name="Larisch C."/>
            <person name="Link S."/>
            <person name="Linke B."/>
            <person name="Meyer F."/>
            <person name="Mormann S."/>
            <person name="Nakunst D."/>
            <person name="Rueckert C."/>
            <person name="Schneiker-Bekel S."/>
            <person name="Schulze K."/>
            <person name="Vorhoelter F.J."/>
            <person name="Yevsa T."/>
            <person name="Engle J.T."/>
            <person name="Goldman W.E."/>
            <person name="Puehler A."/>
            <person name="Goebel U.B."/>
            <person name="Goesmann A."/>
            <person name="Bloecker H."/>
            <person name="Kaiser O."/>
            <person name="Martinez-Arias R."/>
        </authorList>
    </citation>
    <scope>NUCLEOTIDE SEQUENCE [LARGE SCALE GENOMIC DNA]</scope>
    <source>
        <strain evidence="6">ATCC BAA-461 / DSM 12804 / CCUG 43448 / CIP 107267 / Se-1111R</strain>
    </source>
</reference>
<dbReference type="PANTHER" id="PTHR40661:SF3">
    <property type="entry name" value="FELS-1 PROPHAGE TRANSCRIPTIONAL REGULATOR"/>
    <property type="match status" value="1"/>
</dbReference>
<dbReference type="SMART" id="SM00530">
    <property type="entry name" value="HTH_XRE"/>
    <property type="match status" value="1"/>
</dbReference>
<dbReference type="Proteomes" id="UP000001225">
    <property type="component" value="Chromosome"/>
</dbReference>
<dbReference type="EMBL" id="AM902716">
    <property type="protein sequence ID" value="CAP40531.1"/>
    <property type="molecule type" value="Genomic_DNA"/>
</dbReference>
<dbReference type="Gene3D" id="1.10.260.40">
    <property type="entry name" value="lambda repressor-like DNA-binding domains"/>
    <property type="match status" value="1"/>
</dbReference>
<dbReference type="GO" id="GO:0003677">
    <property type="term" value="F:DNA binding"/>
    <property type="evidence" value="ECO:0007669"/>
    <property type="project" value="UniProtKB-KW"/>
</dbReference>
<evidence type="ECO:0000256" key="2">
    <source>
        <dbReference type="ARBA" id="ARBA00023125"/>
    </source>
</evidence>
<evidence type="ECO:0000259" key="4">
    <source>
        <dbReference type="PROSITE" id="PS50943"/>
    </source>
</evidence>
<dbReference type="AlphaFoldDB" id="A9HWQ2"/>
<evidence type="ECO:0000256" key="3">
    <source>
        <dbReference type="ARBA" id="ARBA00023163"/>
    </source>
</evidence>
<dbReference type="InterPro" id="IPR001387">
    <property type="entry name" value="Cro/C1-type_HTH"/>
</dbReference>
<accession>A9HWQ2</accession>
<name>A9HWQ2_BORPD</name>
<dbReference type="PANTHER" id="PTHR40661">
    <property type="match status" value="1"/>
</dbReference>
<proteinExistence type="predicted"/>
<evidence type="ECO:0000313" key="6">
    <source>
        <dbReference type="Proteomes" id="UP000001225"/>
    </source>
</evidence>
<feature type="domain" description="HTH cro/C1-type" evidence="4">
    <location>
        <begin position="14"/>
        <end position="69"/>
    </location>
</feature>
<dbReference type="eggNOG" id="COG1396">
    <property type="taxonomic scope" value="Bacteria"/>
</dbReference>
<dbReference type="Pfam" id="PF01381">
    <property type="entry name" value="HTH_3"/>
    <property type="match status" value="1"/>
</dbReference>
<dbReference type="STRING" id="94624.Bpet0200"/>
<keyword evidence="2 5" id="KW-0238">DNA-binding</keyword>
<gene>
    <name evidence="5" type="ordered locus">Bpet0200</name>
</gene>
<evidence type="ECO:0000256" key="1">
    <source>
        <dbReference type="ARBA" id="ARBA00023015"/>
    </source>
</evidence>
<sequence>MGTIRRMETFGQRVRGARLRFGWTQKELASVSGLTQSAIGNYESGQRTEPTSAALIKLAQALDVTPEWLRQGKEAKDGPSKKSLSYMPKARQQKGLAAGWPFHEVGFDEFMALSLAEKRMLGTMVAAFVRSCLAQK</sequence>
<keyword evidence="3" id="KW-0804">Transcription</keyword>
<keyword evidence="1" id="KW-0805">Transcription regulation</keyword>
<dbReference type="CDD" id="cd00093">
    <property type="entry name" value="HTH_XRE"/>
    <property type="match status" value="1"/>
</dbReference>